<dbReference type="AlphaFoldDB" id="A0AA40EX81"/>
<feature type="compositionally biased region" description="Low complexity" evidence="2">
    <location>
        <begin position="795"/>
        <end position="816"/>
    </location>
</feature>
<feature type="domain" description="C2H2-type" evidence="3">
    <location>
        <begin position="561"/>
        <end position="586"/>
    </location>
</feature>
<accession>A0AA40EX81</accession>
<feature type="region of interest" description="Disordered" evidence="2">
    <location>
        <begin position="990"/>
        <end position="1015"/>
    </location>
</feature>
<feature type="compositionally biased region" description="Basic and acidic residues" evidence="2">
    <location>
        <begin position="998"/>
        <end position="1015"/>
    </location>
</feature>
<evidence type="ECO:0000256" key="1">
    <source>
        <dbReference type="PROSITE-ProRule" id="PRU00042"/>
    </source>
</evidence>
<feature type="compositionally biased region" description="Low complexity" evidence="2">
    <location>
        <begin position="18"/>
        <end position="31"/>
    </location>
</feature>
<feature type="compositionally biased region" description="Polar residues" evidence="2">
    <location>
        <begin position="885"/>
        <end position="895"/>
    </location>
</feature>
<keyword evidence="1" id="KW-0863">Zinc-finger</keyword>
<comment type="caution">
    <text evidence="4">The sequence shown here is derived from an EMBL/GenBank/DDBJ whole genome shotgun (WGS) entry which is preliminary data.</text>
</comment>
<feature type="compositionally biased region" description="Low complexity" evidence="2">
    <location>
        <begin position="357"/>
        <end position="367"/>
    </location>
</feature>
<name>A0AA40EX81_9PEZI</name>
<dbReference type="EMBL" id="JAUKUD010000004">
    <property type="protein sequence ID" value="KAK0747039.1"/>
    <property type="molecule type" value="Genomic_DNA"/>
</dbReference>
<feature type="region of interest" description="Disordered" evidence="2">
    <location>
        <begin position="706"/>
        <end position="834"/>
    </location>
</feature>
<protein>
    <recommendedName>
        <fullName evidence="3">C2H2-type domain-containing protein</fullName>
    </recommendedName>
</protein>
<dbReference type="GO" id="GO:0008270">
    <property type="term" value="F:zinc ion binding"/>
    <property type="evidence" value="ECO:0007669"/>
    <property type="project" value="UniProtKB-KW"/>
</dbReference>
<sequence>MPCHGGCSGGGFYFLDNTASTRPSSPSARSFPGPPPQVPRQTHPILAATMCHSCQSTAEFPAPLAVLANDSGAHLPSHFDAGNFRRHTNFIAPPSCKHGIPRSSHFPPTAIAPSRCCTPSPASISNSLSGSNYSYSHDSTYSPFGSQSSFGTAPSVVGACNGQPSPDPSHRDSRPQSPANKPFRSQHSRAGFRAPTPFHRHPTPSSRFQSPVHRIQSPALGHRSPTPAIGARGHAAFVNAARLPPGRARDINSTTNIDHSLQRPVRRQSRPGEQSESQDFVMGDADGSPQIHLAFGEQQVQGHPDFDQGGHCSQNSVGSRHDHSAMPHAEESQRHPFQDRRNSPDRHESEPSPPADSPDSNTTSSSDHGTSSPESTKTDEPCIGHGQTIRVLRGILQDEYDLRLGISEPPEDMVDAVSKCLRRLSLSLDRERSLGCVVQLKSFLGDSLAGEAADTVVFTSTDVRSGGSPDNRRKRGALNNDDYNEDIHDDDPDDGGASVDPSTSGTNKKAKMVQLACPFRKLNPLRYNCREWEYCSKAPFRSMSELKKHIIKYHCQSELTFKCPRCHKAFSRQVDVDAHLRQEDGQICQMIDRVASPNFTSEGMVSYSIAERLRSRIELSWSGLWQLLFPEERHKGIPEPDFEPVVELHEVRHEYEAGQPELLACLSSGLEDALGTHLGDDQERAALQILGIVDGFMGEVLRKTQRQAAAGPSYPRPRRSGGGPSDGTLEASRHSRGFLRLLSAANIPRTPSTLSTSTTSGHRNPGPLPPPTPARSNGSASPAVSVPQSYNPSMSRVTSPTSNRSSSRRSMVSDPNAAQARVFHQQRSLPEHTVGIGSSVASFNDRTPERVVNRQSLAFESAPFPIPERAITHRHDTVSPAQPLRNFSQSSDLDTRQVPTNVTGFHGYNNDQSLDFTLPDMATASQSSVPWSGLGLGFGTSGSQLSPAPVGMTEAEIYEYVRGMAESSSAELERGPGDSSLNEVVMGGRQERWTSPVEQERGHEQPRHDAERESSRLHYCTASEGRARHHSTCAFVALPTLTSFCLVRLS</sequence>
<feature type="region of interest" description="Disordered" evidence="2">
    <location>
        <begin position="243"/>
        <end position="289"/>
    </location>
</feature>
<dbReference type="Proteomes" id="UP001172155">
    <property type="component" value="Unassembled WGS sequence"/>
</dbReference>
<feature type="region of interest" description="Disordered" evidence="2">
    <location>
        <begin position="461"/>
        <end position="507"/>
    </location>
</feature>
<feature type="region of interest" description="Disordered" evidence="2">
    <location>
        <begin position="18"/>
        <end position="41"/>
    </location>
</feature>
<reference evidence="4" key="1">
    <citation type="submission" date="2023-06" db="EMBL/GenBank/DDBJ databases">
        <title>Genome-scale phylogeny and comparative genomics of the fungal order Sordariales.</title>
        <authorList>
            <consortium name="Lawrence Berkeley National Laboratory"/>
            <person name="Hensen N."/>
            <person name="Bonometti L."/>
            <person name="Westerberg I."/>
            <person name="Brannstrom I.O."/>
            <person name="Guillou S."/>
            <person name="Cros-Aarteil S."/>
            <person name="Calhoun S."/>
            <person name="Haridas S."/>
            <person name="Kuo A."/>
            <person name="Mondo S."/>
            <person name="Pangilinan J."/>
            <person name="Riley R."/>
            <person name="LaButti K."/>
            <person name="Andreopoulos B."/>
            <person name="Lipzen A."/>
            <person name="Chen C."/>
            <person name="Yanf M."/>
            <person name="Daum C."/>
            <person name="Ng V."/>
            <person name="Clum A."/>
            <person name="Steindorff A."/>
            <person name="Ohm R."/>
            <person name="Martin F."/>
            <person name="Silar P."/>
            <person name="Natvig D."/>
            <person name="Lalanne C."/>
            <person name="Gautier V."/>
            <person name="Ament-velasquez S.L."/>
            <person name="Kruys A."/>
            <person name="Hutchinson M.I."/>
            <person name="Powell A.J."/>
            <person name="Barry K."/>
            <person name="Miller A.N."/>
            <person name="Grigoriev I.V."/>
            <person name="Debuchy R."/>
            <person name="Gladieux P."/>
            <person name="Thoren M.H."/>
            <person name="Johannesson H."/>
        </authorList>
    </citation>
    <scope>NUCLEOTIDE SEQUENCE</scope>
    <source>
        <strain evidence="4">SMH3187-1</strain>
    </source>
</reference>
<evidence type="ECO:0000313" key="4">
    <source>
        <dbReference type="EMBL" id="KAK0747039.1"/>
    </source>
</evidence>
<dbReference type="Gene3D" id="3.30.160.60">
    <property type="entry name" value="Classic Zinc Finger"/>
    <property type="match status" value="1"/>
</dbReference>
<organism evidence="4 5">
    <name type="scientific">Schizothecium vesticola</name>
    <dbReference type="NCBI Taxonomy" id="314040"/>
    <lineage>
        <taxon>Eukaryota</taxon>
        <taxon>Fungi</taxon>
        <taxon>Dikarya</taxon>
        <taxon>Ascomycota</taxon>
        <taxon>Pezizomycotina</taxon>
        <taxon>Sordariomycetes</taxon>
        <taxon>Sordariomycetidae</taxon>
        <taxon>Sordariales</taxon>
        <taxon>Schizotheciaceae</taxon>
        <taxon>Schizothecium</taxon>
    </lineage>
</organism>
<feature type="region of interest" description="Disordered" evidence="2">
    <location>
        <begin position="155"/>
        <end position="212"/>
    </location>
</feature>
<feature type="compositionally biased region" description="Acidic residues" evidence="2">
    <location>
        <begin position="482"/>
        <end position="494"/>
    </location>
</feature>
<evidence type="ECO:0000313" key="5">
    <source>
        <dbReference type="Proteomes" id="UP001172155"/>
    </source>
</evidence>
<evidence type="ECO:0000256" key="2">
    <source>
        <dbReference type="SAM" id="MobiDB-lite"/>
    </source>
</evidence>
<feature type="compositionally biased region" description="Low complexity" evidence="2">
    <location>
        <begin position="750"/>
        <end position="760"/>
    </location>
</feature>
<feature type="compositionally biased region" description="Polar residues" evidence="2">
    <location>
        <begin position="774"/>
        <end position="794"/>
    </location>
</feature>
<dbReference type="PANTHER" id="PTHR38166">
    <property type="entry name" value="C2H2-TYPE DOMAIN-CONTAINING PROTEIN-RELATED"/>
    <property type="match status" value="1"/>
</dbReference>
<feature type="region of interest" description="Disordered" evidence="2">
    <location>
        <begin position="868"/>
        <end position="895"/>
    </location>
</feature>
<feature type="region of interest" description="Disordered" evidence="2">
    <location>
        <begin position="301"/>
        <end position="385"/>
    </location>
</feature>
<gene>
    <name evidence="4" type="ORF">B0T18DRAFT_164412</name>
</gene>
<evidence type="ECO:0000259" key="3">
    <source>
        <dbReference type="PROSITE" id="PS50157"/>
    </source>
</evidence>
<dbReference type="PANTHER" id="PTHR38166:SF1">
    <property type="entry name" value="C2H2-TYPE DOMAIN-CONTAINING PROTEIN"/>
    <property type="match status" value="1"/>
</dbReference>
<keyword evidence="5" id="KW-1185">Reference proteome</keyword>
<dbReference type="PROSITE" id="PS50157">
    <property type="entry name" value="ZINC_FINGER_C2H2_2"/>
    <property type="match status" value="1"/>
</dbReference>
<keyword evidence="1" id="KW-0862">Zinc</keyword>
<keyword evidence="1" id="KW-0479">Metal-binding</keyword>
<feature type="compositionally biased region" description="Basic and acidic residues" evidence="2">
    <location>
        <begin position="319"/>
        <end position="350"/>
    </location>
</feature>
<proteinExistence type="predicted"/>
<dbReference type="InterPro" id="IPR013087">
    <property type="entry name" value="Znf_C2H2_type"/>
</dbReference>